<sequence>MDKLGWKLSAHFDILGAYVNKARIEFSRKKVSEQGYITKEGSHDMEIIREAVKEATRRAEEDVTNPS</sequence>
<proteinExistence type="predicted"/>
<evidence type="ECO:0000313" key="1">
    <source>
        <dbReference type="EMBL" id="GAH35683.1"/>
    </source>
</evidence>
<gene>
    <name evidence="1" type="ORF">S03H2_13197</name>
</gene>
<name>X1GRN9_9ZZZZ</name>
<reference evidence="1" key="1">
    <citation type="journal article" date="2014" name="Front. Microbiol.">
        <title>High frequency of phylogenetically diverse reductive dehalogenase-homologous genes in deep subseafloor sedimentary metagenomes.</title>
        <authorList>
            <person name="Kawai M."/>
            <person name="Futagami T."/>
            <person name="Toyoda A."/>
            <person name="Takaki Y."/>
            <person name="Nishi S."/>
            <person name="Hori S."/>
            <person name="Arai W."/>
            <person name="Tsubouchi T."/>
            <person name="Morono Y."/>
            <person name="Uchiyama I."/>
            <person name="Ito T."/>
            <person name="Fujiyama A."/>
            <person name="Inagaki F."/>
            <person name="Takami H."/>
        </authorList>
    </citation>
    <scope>NUCLEOTIDE SEQUENCE</scope>
    <source>
        <strain evidence="1">Expedition CK06-06</strain>
    </source>
</reference>
<comment type="caution">
    <text evidence="1">The sequence shown here is derived from an EMBL/GenBank/DDBJ whole genome shotgun (WGS) entry which is preliminary data.</text>
</comment>
<dbReference type="AlphaFoldDB" id="X1GRN9"/>
<accession>X1GRN9</accession>
<dbReference type="EMBL" id="BARU01006700">
    <property type="protein sequence ID" value="GAH35683.1"/>
    <property type="molecule type" value="Genomic_DNA"/>
</dbReference>
<organism evidence="1">
    <name type="scientific">marine sediment metagenome</name>
    <dbReference type="NCBI Taxonomy" id="412755"/>
    <lineage>
        <taxon>unclassified sequences</taxon>
        <taxon>metagenomes</taxon>
        <taxon>ecological metagenomes</taxon>
    </lineage>
</organism>
<protein>
    <submittedName>
        <fullName evidence="1">Uncharacterized protein</fullName>
    </submittedName>
</protein>